<feature type="transmembrane region" description="Helical" evidence="8">
    <location>
        <begin position="371"/>
        <end position="391"/>
    </location>
</feature>
<gene>
    <name evidence="10" type="ORF">FBEOM_8715</name>
</gene>
<organism evidence="10 11">
    <name type="scientific">Fusarium beomiforme</name>
    <dbReference type="NCBI Taxonomy" id="44412"/>
    <lineage>
        <taxon>Eukaryota</taxon>
        <taxon>Fungi</taxon>
        <taxon>Dikarya</taxon>
        <taxon>Ascomycota</taxon>
        <taxon>Pezizomycotina</taxon>
        <taxon>Sordariomycetes</taxon>
        <taxon>Hypocreomycetidae</taxon>
        <taxon>Hypocreales</taxon>
        <taxon>Nectriaceae</taxon>
        <taxon>Fusarium</taxon>
        <taxon>Fusarium burgessii species complex</taxon>
    </lineage>
</organism>
<keyword evidence="3 8" id="KW-0812">Transmembrane</keyword>
<feature type="transmembrane region" description="Helical" evidence="8">
    <location>
        <begin position="343"/>
        <end position="364"/>
    </location>
</feature>
<sequence length="599" mass="63902">MSERTPLLGSDHENQNYGSSSRDTAKTSGQDGEVTIICKELSFARLAMIMSTAWLGVFLGAADTTVIATLSAQISSEFNSLSLLSWLATAYLIANAASQPISGRLTDIFGRGPGLAFSNIAFAVGNLICGLATSQKVMILGRVISGIGGGGLMSIPTFLGSDLVPLRKRGLVGGIANIWYGSGAMVGAVFGGFLNDYTSWGWRMAFLIQVLPSLLSAIIVYSLIKVPPKQSDKSYVKRIDFGGVLLVSIFLASLVLGLSSGGNIVPWLHPLPITAISLSILLFATFVIWELRASQPIIPVRLLLNPTVLASCLASVFCSAIALTSIFYIPLYLQARGDSATNAGLKILPASVGTCLGGLVPGYLMKKTGKYVGLVVSSILALIIGTGIFALQGDATPTWMTCLAFFIVGLGYNAVFSITQVACVAAVGHAQQAVVTSTTYLARSLGGTIGITLASVLYQSSLDMSLWARFSHQPNAADEIQRIKDDLTEIHRLPEGWYGGVMQSLMQSFGHVWLMMLAWAVLALISISPIKQHKLFKKRTGTTGDKTAKSTTPRPERRAGVSEGINMDWRLSQDFGDHPKSKQPVIHGSVIFAQTRCQI</sequence>
<dbReference type="AlphaFoldDB" id="A0A9P5DWK1"/>
<feature type="transmembrane region" description="Helical" evidence="8">
    <location>
        <begin position="171"/>
        <end position="194"/>
    </location>
</feature>
<dbReference type="OrthoDB" id="3437016at2759"/>
<evidence type="ECO:0000256" key="5">
    <source>
        <dbReference type="ARBA" id="ARBA00023136"/>
    </source>
</evidence>
<feature type="transmembrane region" description="Helical" evidence="8">
    <location>
        <begin position="115"/>
        <end position="133"/>
    </location>
</feature>
<dbReference type="PANTHER" id="PTHR23501">
    <property type="entry name" value="MAJOR FACILITATOR SUPERFAMILY"/>
    <property type="match status" value="1"/>
</dbReference>
<feature type="region of interest" description="Disordered" evidence="7">
    <location>
        <begin position="1"/>
        <end position="28"/>
    </location>
</feature>
<dbReference type="InterPro" id="IPR020846">
    <property type="entry name" value="MFS_dom"/>
</dbReference>
<evidence type="ECO:0000256" key="2">
    <source>
        <dbReference type="ARBA" id="ARBA00022448"/>
    </source>
</evidence>
<feature type="transmembrane region" description="Helical" evidence="8">
    <location>
        <begin position="440"/>
        <end position="458"/>
    </location>
</feature>
<feature type="transmembrane region" description="Helical" evidence="8">
    <location>
        <begin position="200"/>
        <end position="224"/>
    </location>
</feature>
<comment type="caution">
    <text evidence="10">The sequence shown here is derived from an EMBL/GenBank/DDBJ whole genome shotgun (WGS) entry which is preliminary data.</text>
</comment>
<dbReference type="GO" id="GO:0015174">
    <property type="term" value="F:basic amino acid transmembrane transporter activity"/>
    <property type="evidence" value="ECO:0007669"/>
    <property type="project" value="TreeGrafter"/>
</dbReference>
<keyword evidence="4 8" id="KW-1133">Transmembrane helix</keyword>
<dbReference type="CDD" id="cd17502">
    <property type="entry name" value="MFS_Azr1_MDR_like"/>
    <property type="match status" value="1"/>
</dbReference>
<evidence type="ECO:0000256" key="3">
    <source>
        <dbReference type="ARBA" id="ARBA00022692"/>
    </source>
</evidence>
<evidence type="ECO:0000259" key="9">
    <source>
        <dbReference type="PROSITE" id="PS50850"/>
    </source>
</evidence>
<keyword evidence="6" id="KW-0325">Glycoprotein</keyword>
<dbReference type="EMBL" id="PVQB02000419">
    <property type="protein sequence ID" value="KAF4337394.1"/>
    <property type="molecule type" value="Genomic_DNA"/>
</dbReference>
<evidence type="ECO:0000313" key="11">
    <source>
        <dbReference type="Proteomes" id="UP000730481"/>
    </source>
</evidence>
<evidence type="ECO:0000256" key="7">
    <source>
        <dbReference type="SAM" id="MobiDB-lite"/>
    </source>
</evidence>
<proteinExistence type="predicted"/>
<feature type="domain" description="Major facilitator superfamily (MFS) profile" evidence="9">
    <location>
        <begin position="49"/>
        <end position="535"/>
    </location>
</feature>
<dbReference type="GO" id="GO:0000329">
    <property type="term" value="C:fungal-type vacuole membrane"/>
    <property type="evidence" value="ECO:0007669"/>
    <property type="project" value="TreeGrafter"/>
</dbReference>
<keyword evidence="2" id="KW-0813">Transport</keyword>
<name>A0A9P5DWK1_9HYPO</name>
<dbReference type="PANTHER" id="PTHR23501:SF191">
    <property type="entry name" value="VACUOLAR BASIC AMINO ACID TRANSPORTER 4"/>
    <property type="match status" value="1"/>
</dbReference>
<dbReference type="Gene3D" id="1.20.1250.20">
    <property type="entry name" value="MFS general substrate transporter like domains"/>
    <property type="match status" value="1"/>
</dbReference>
<feature type="transmembrane region" description="Helical" evidence="8">
    <location>
        <begin position="512"/>
        <end position="530"/>
    </location>
</feature>
<feature type="compositionally biased region" description="Polar residues" evidence="7">
    <location>
        <begin position="541"/>
        <end position="553"/>
    </location>
</feature>
<keyword evidence="5 8" id="KW-0472">Membrane</keyword>
<dbReference type="SUPFAM" id="SSF103473">
    <property type="entry name" value="MFS general substrate transporter"/>
    <property type="match status" value="1"/>
</dbReference>
<feature type="transmembrane region" description="Helical" evidence="8">
    <location>
        <begin position="139"/>
        <end position="159"/>
    </location>
</feature>
<feature type="region of interest" description="Disordered" evidence="7">
    <location>
        <begin position="538"/>
        <end position="563"/>
    </location>
</feature>
<evidence type="ECO:0000256" key="1">
    <source>
        <dbReference type="ARBA" id="ARBA00004127"/>
    </source>
</evidence>
<dbReference type="Pfam" id="PF07690">
    <property type="entry name" value="MFS_1"/>
    <property type="match status" value="1"/>
</dbReference>
<dbReference type="GO" id="GO:0012505">
    <property type="term" value="C:endomembrane system"/>
    <property type="evidence" value="ECO:0007669"/>
    <property type="project" value="UniProtKB-SubCell"/>
</dbReference>
<dbReference type="Proteomes" id="UP000730481">
    <property type="component" value="Unassembled WGS sequence"/>
</dbReference>
<feature type="transmembrane region" description="Helical" evidence="8">
    <location>
        <begin position="244"/>
        <end position="265"/>
    </location>
</feature>
<evidence type="ECO:0000256" key="6">
    <source>
        <dbReference type="ARBA" id="ARBA00023180"/>
    </source>
</evidence>
<dbReference type="InterPro" id="IPR011701">
    <property type="entry name" value="MFS"/>
</dbReference>
<dbReference type="PROSITE" id="PS50850">
    <property type="entry name" value="MFS"/>
    <property type="match status" value="1"/>
</dbReference>
<dbReference type="InterPro" id="IPR036259">
    <property type="entry name" value="MFS_trans_sf"/>
</dbReference>
<feature type="transmembrane region" description="Helical" evidence="8">
    <location>
        <begin position="78"/>
        <end position="94"/>
    </location>
</feature>
<evidence type="ECO:0000256" key="4">
    <source>
        <dbReference type="ARBA" id="ARBA00022989"/>
    </source>
</evidence>
<feature type="transmembrane region" description="Helical" evidence="8">
    <location>
        <begin position="271"/>
        <end position="291"/>
    </location>
</feature>
<feature type="transmembrane region" description="Helical" evidence="8">
    <location>
        <begin position="46"/>
        <end position="72"/>
    </location>
</feature>
<evidence type="ECO:0000256" key="8">
    <source>
        <dbReference type="SAM" id="Phobius"/>
    </source>
</evidence>
<reference evidence="10" key="1">
    <citation type="journal article" date="2017" name="Mycologia">
        <title>Fusarium algeriense, sp. nov., a novel toxigenic crown rot pathogen of durum wheat from Algeria is nested in the Fusarium burgessii species complex.</title>
        <authorList>
            <person name="Laraba I."/>
            <person name="Keddad A."/>
            <person name="Boureghda H."/>
            <person name="Abdallah N."/>
            <person name="Vaughan M.M."/>
            <person name="Proctor R.H."/>
            <person name="Busman M."/>
            <person name="O'Donnell K."/>
        </authorList>
    </citation>
    <scope>NUCLEOTIDE SEQUENCE</scope>
    <source>
        <strain evidence="10">NRRL 25174</strain>
    </source>
</reference>
<feature type="transmembrane region" description="Helical" evidence="8">
    <location>
        <begin position="403"/>
        <end position="428"/>
    </location>
</feature>
<comment type="subcellular location">
    <subcellularLocation>
        <location evidence="1">Endomembrane system</location>
        <topology evidence="1">Multi-pass membrane protein</topology>
    </subcellularLocation>
</comment>
<reference evidence="10" key="2">
    <citation type="submission" date="2020-02" db="EMBL/GenBank/DDBJ databases">
        <title>Identification and distribution of gene clusters putatively required for synthesis of sphingolipid metabolism inhibitors in phylogenetically diverse species of the filamentous fungus Fusarium.</title>
        <authorList>
            <person name="Kim H.-S."/>
            <person name="Busman M."/>
            <person name="Brown D.W."/>
            <person name="Divon H."/>
            <person name="Uhlig S."/>
            <person name="Proctor R.H."/>
        </authorList>
    </citation>
    <scope>NUCLEOTIDE SEQUENCE</scope>
    <source>
        <strain evidence="10">NRRL 25174</strain>
    </source>
</reference>
<keyword evidence="11" id="KW-1185">Reference proteome</keyword>
<accession>A0A9P5DWK1</accession>
<feature type="compositionally biased region" description="Polar residues" evidence="7">
    <location>
        <begin position="15"/>
        <end position="28"/>
    </location>
</feature>
<protein>
    <submittedName>
        <fullName evidence="10">Multidrug resistance fnx1</fullName>
    </submittedName>
</protein>
<feature type="transmembrane region" description="Helical" evidence="8">
    <location>
        <begin position="303"/>
        <end position="331"/>
    </location>
</feature>
<evidence type="ECO:0000313" key="10">
    <source>
        <dbReference type="EMBL" id="KAF4337394.1"/>
    </source>
</evidence>